<keyword evidence="3" id="KW-1185">Reference proteome</keyword>
<feature type="compositionally biased region" description="Low complexity" evidence="1">
    <location>
        <begin position="226"/>
        <end position="237"/>
    </location>
</feature>
<feature type="compositionally biased region" description="Polar residues" evidence="1">
    <location>
        <begin position="68"/>
        <end position="82"/>
    </location>
</feature>
<reference evidence="2 3" key="1">
    <citation type="submission" date="2020-12" db="EMBL/GenBank/DDBJ databases">
        <title>Effect of drift, selection, and recombination on the evolution of hybrid genomes in Candida yeast pathogens.</title>
        <authorList>
            <person name="Mixao V."/>
            <person name="Ksiezopolska E."/>
            <person name="Saus E."/>
            <person name="Boekhout T."/>
            <person name="Gacser A."/>
            <person name="Gabaldon T."/>
        </authorList>
    </citation>
    <scope>NUCLEOTIDE SEQUENCE [LARGE SCALE GENOMIC DNA]</scope>
    <source>
        <strain evidence="2 3">BP57</strain>
    </source>
</reference>
<feature type="compositionally biased region" description="Polar residues" evidence="1">
    <location>
        <begin position="38"/>
        <end position="60"/>
    </location>
</feature>
<evidence type="ECO:0000313" key="3">
    <source>
        <dbReference type="Proteomes" id="UP000669133"/>
    </source>
</evidence>
<feature type="compositionally biased region" description="Polar residues" evidence="1">
    <location>
        <begin position="289"/>
        <end position="320"/>
    </location>
</feature>
<feature type="compositionally biased region" description="Low complexity" evidence="1">
    <location>
        <begin position="83"/>
        <end position="96"/>
    </location>
</feature>
<protein>
    <submittedName>
        <fullName evidence="2">Uncharacterized protein</fullName>
    </submittedName>
</protein>
<comment type="caution">
    <text evidence="2">The sequence shown here is derived from an EMBL/GenBank/DDBJ whole genome shotgun (WGS) entry which is preliminary data.</text>
</comment>
<gene>
    <name evidence="2" type="ORF">I9W82_005296</name>
</gene>
<feature type="compositionally biased region" description="Polar residues" evidence="1">
    <location>
        <begin position="262"/>
        <end position="272"/>
    </location>
</feature>
<dbReference type="RefSeq" id="XP_067546776.1">
    <property type="nucleotide sequence ID" value="XM_067694457.1"/>
</dbReference>
<organism evidence="2 3">
    <name type="scientific">Candida metapsilosis</name>
    <dbReference type="NCBI Taxonomy" id="273372"/>
    <lineage>
        <taxon>Eukaryota</taxon>
        <taxon>Fungi</taxon>
        <taxon>Dikarya</taxon>
        <taxon>Ascomycota</taxon>
        <taxon>Saccharomycotina</taxon>
        <taxon>Pichiomycetes</taxon>
        <taxon>Debaryomycetaceae</taxon>
        <taxon>Candida/Lodderomyces clade</taxon>
        <taxon>Candida</taxon>
    </lineage>
</organism>
<proteinExistence type="predicted"/>
<sequence length="726" mass="77388">MSSTYTRQRSSSMNSINSNHSSYSTPQPPPINILSPHSAVSTQTMTNNSSPYSVLPSLNTQQQQQQQPHNQCLRQSASPGLVSSSSSTTTTSNSNTFEPPQSSPTNTHANSISPTSTSATTTSTLSVPGAASTTTLSNNNNSNNINKNDITSTPTFSSANISSIQNVAPTPSSTRSMSIVSLERSARNSIVSVDENLRYHTRNDSSASLASLGHVNHNTLAMTPIGNSSSGGATGSNRHSEYGLDQGNGDSRMRFARGVSGSGSAYDSQRSGSAILTDDESEYDANMTASGVSQSSDTLRTIPTTPVLGATTTNTSSMGQVSRGMTKPMHRPKRRSFKDDISLQHLKNDFKFKFHDMYTAGAAAAAAAATASPTTIPTTPVSYHHPSSQIYSLNASPTSDILMQGGKSIRNDSPLDDSQMALTSPSLSQDPIGKQHLDSPEIKSSIQLPTSSSSFNQPSGSIKKMKSASLIQQSLYLKKKLAFSKDLQIEFNIASDSNNTTSIASAPDHTCSSKGALHSHLITMSPPLSTALSDAKFFAHLPPPSSNMTMPGRRRLSSSLNETAEAAKTTPTSAGASGEDSNPNDGANVNNELNLSTNASVLSSEQDTSRGHYATPLTPLRAMQSVKEQNELITKLNKKWNKSMINSSTSNSSADDGGNSNSKDDSKFNNSDDNLVTKSASPSDNSKFGDTNILHMNSNNRKRSRRDSFEDDTSFDDFNYDDHYDK</sequence>
<dbReference type="OrthoDB" id="4096882at2759"/>
<feature type="compositionally biased region" description="Low complexity" evidence="1">
    <location>
        <begin position="10"/>
        <end position="24"/>
    </location>
</feature>
<evidence type="ECO:0000256" key="1">
    <source>
        <dbReference type="SAM" id="MobiDB-lite"/>
    </source>
</evidence>
<accession>A0A8H7ZDY2</accession>
<feature type="compositionally biased region" description="Acidic residues" evidence="1">
    <location>
        <begin position="709"/>
        <end position="719"/>
    </location>
</feature>
<dbReference type="AlphaFoldDB" id="A0A8H7ZDY2"/>
<feature type="compositionally biased region" description="Low complexity" evidence="1">
    <location>
        <begin position="646"/>
        <end position="661"/>
    </location>
</feature>
<feature type="compositionally biased region" description="Polar residues" evidence="1">
    <location>
        <begin position="420"/>
        <end position="429"/>
    </location>
</feature>
<feature type="region of interest" description="Disordered" evidence="1">
    <location>
        <begin position="543"/>
        <end position="622"/>
    </location>
</feature>
<dbReference type="GeneID" id="93653925"/>
<feature type="region of interest" description="Disordered" evidence="1">
    <location>
        <begin position="402"/>
        <end position="439"/>
    </location>
</feature>
<evidence type="ECO:0000313" key="2">
    <source>
        <dbReference type="EMBL" id="KAG5417660.1"/>
    </source>
</evidence>
<feature type="region of interest" description="Disordered" evidence="1">
    <location>
        <begin position="289"/>
        <end position="334"/>
    </location>
</feature>
<feature type="compositionally biased region" description="Polar residues" evidence="1">
    <location>
        <begin position="97"/>
        <end position="110"/>
    </location>
</feature>
<feature type="compositionally biased region" description="Polar residues" evidence="1">
    <location>
        <begin position="569"/>
        <end position="606"/>
    </location>
</feature>
<dbReference type="EMBL" id="JAEOAQ010000007">
    <property type="protein sequence ID" value="KAG5417660.1"/>
    <property type="molecule type" value="Genomic_DNA"/>
</dbReference>
<feature type="region of interest" description="Disordered" evidence="1">
    <location>
        <begin position="1"/>
        <end position="151"/>
    </location>
</feature>
<dbReference type="Proteomes" id="UP000669133">
    <property type="component" value="Unassembled WGS sequence"/>
</dbReference>
<feature type="compositionally biased region" description="Polar residues" evidence="1">
    <location>
        <begin position="676"/>
        <end position="689"/>
    </location>
</feature>
<name>A0A8H7ZDY2_9ASCO</name>
<feature type="region of interest" description="Disordered" evidence="1">
    <location>
        <begin position="221"/>
        <end position="272"/>
    </location>
</feature>
<feature type="compositionally biased region" description="Low complexity" evidence="1">
    <location>
        <begin position="111"/>
        <end position="151"/>
    </location>
</feature>
<feature type="region of interest" description="Disordered" evidence="1">
    <location>
        <begin position="644"/>
        <end position="726"/>
    </location>
</feature>